<proteinExistence type="predicted"/>
<dbReference type="InterPro" id="IPR036388">
    <property type="entry name" value="WH-like_DNA-bd_sf"/>
</dbReference>
<dbReference type="Gene3D" id="3.40.50.300">
    <property type="entry name" value="P-loop containing nucleotide triphosphate hydrolases"/>
    <property type="match status" value="1"/>
</dbReference>
<dbReference type="Gene3D" id="1.10.10.10">
    <property type="entry name" value="Winged helix-like DNA-binding domain superfamily/Winged helix DNA-binding domain"/>
    <property type="match status" value="1"/>
</dbReference>
<dbReference type="InterPro" id="IPR027417">
    <property type="entry name" value="P-loop_NTPase"/>
</dbReference>
<dbReference type="EMBL" id="BPLR01014805">
    <property type="protein sequence ID" value="GIY71417.1"/>
    <property type="molecule type" value="Genomic_DNA"/>
</dbReference>
<evidence type="ECO:0000259" key="1">
    <source>
        <dbReference type="Pfam" id="PF21296"/>
    </source>
</evidence>
<sequence length="192" mass="22282">MELKTDFPTDASCSVLNAKLRKEVIKKRHILLILDDVFNTNIIKAFDIGCPILVTTKILNSVSRISDYTSIVTCGNDLKNDEILFILSRYVNCENISCLKLLMRSEKCIKSPLFTCLIGSYMADIGNNEGKWEDLNKIVNICLEQTRDWKEYKEYYLDFLIFQRHINVTNKVLEILWDKKEMTVVDMMTPPL</sequence>
<dbReference type="Pfam" id="PF21296">
    <property type="entry name" value="WHD_APAF1"/>
    <property type="match status" value="1"/>
</dbReference>
<dbReference type="GO" id="GO:0043531">
    <property type="term" value="F:ADP binding"/>
    <property type="evidence" value="ECO:0007669"/>
    <property type="project" value="InterPro"/>
</dbReference>
<accession>A0AAV4VM67</accession>
<reference evidence="2 3" key="1">
    <citation type="submission" date="2021-06" db="EMBL/GenBank/DDBJ databases">
        <title>Caerostris extrusa draft genome.</title>
        <authorList>
            <person name="Kono N."/>
            <person name="Arakawa K."/>
        </authorList>
    </citation>
    <scope>NUCLEOTIDE SEQUENCE [LARGE SCALE GENOMIC DNA]</scope>
</reference>
<name>A0AAV4VM67_CAEEX</name>
<keyword evidence="2" id="KW-0378">Hydrolase</keyword>
<comment type="caution">
    <text evidence="2">The sequence shown here is derived from an EMBL/GenBank/DDBJ whole genome shotgun (WGS) entry which is preliminary data.</text>
</comment>
<dbReference type="Proteomes" id="UP001054945">
    <property type="component" value="Unassembled WGS sequence"/>
</dbReference>
<protein>
    <submittedName>
        <fullName evidence="2">Apoptotic protease-activating factor 1</fullName>
    </submittedName>
</protein>
<dbReference type="GO" id="GO:0008233">
    <property type="term" value="F:peptidase activity"/>
    <property type="evidence" value="ECO:0007669"/>
    <property type="project" value="UniProtKB-KW"/>
</dbReference>
<gene>
    <name evidence="2" type="primary">Apaf1_2</name>
    <name evidence="2" type="ORF">CEXT_635991</name>
</gene>
<dbReference type="SUPFAM" id="SSF52540">
    <property type="entry name" value="P-loop containing nucleoside triphosphate hydrolases"/>
    <property type="match status" value="1"/>
</dbReference>
<organism evidence="2 3">
    <name type="scientific">Caerostris extrusa</name>
    <name type="common">Bark spider</name>
    <name type="synonym">Caerostris bankana</name>
    <dbReference type="NCBI Taxonomy" id="172846"/>
    <lineage>
        <taxon>Eukaryota</taxon>
        <taxon>Metazoa</taxon>
        <taxon>Ecdysozoa</taxon>
        <taxon>Arthropoda</taxon>
        <taxon>Chelicerata</taxon>
        <taxon>Arachnida</taxon>
        <taxon>Araneae</taxon>
        <taxon>Araneomorphae</taxon>
        <taxon>Entelegynae</taxon>
        <taxon>Araneoidea</taxon>
        <taxon>Araneidae</taxon>
        <taxon>Caerostris</taxon>
    </lineage>
</organism>
<feature type="domain" description="Apoptotic protease-activating factor 1 winged-helix" evidence="1">
    <location>
        <begin position="151"/>
        <end position="188"/>
    </location>
</feature>
<keyword evidence="3" id="KW-1185">Reference proteome</keyword>
<keyword evidence="2" id="KW-0645">Protease</keyword>
<dbReference type="InterPro" id="IPR048975">
    <property type="entry name" value="WHD_APAF1"/>
</dbReference>
<evidence type="ECO:0000313" key="2">
    <source>
        <dbReference type="EMBL" id="GIY71417.1"/>
    </source>
</evidence>
<dbReference type="GO" id="GO:0006508">
    <property type="term" value="P:proteolysis"/>
    <property type="evidence" value="ECO:0007669"/>
    <property type="project" value="UniProtKB-KW"/>
</dbReference>
<dbReference type="AlphaFoldDB" id="A0AAV4VM67"/>
<evidence type="ECO:0000313" key="3">
    <source>
        <dbReference type="Proteomes" id="UP001054945"/>
    </source>
</evidence>